<keyword evidence="2" id="KW-0645">Protease</keyword>
<dbReference type="Proteomes" id="UP000557217">
    <property type="component" value="Unassembled WGS sequence"/>
</dbReference>
<name>A0A840PQF5_URETH</name>
<keyword evidence="1" id="KW-1133">Transmembrane helix</keyword>
<evidence type="ECO:0000313" key="2">
    <source>
        <dbReference type="EMBL" id="MBB5148253.1"/>
    </source>
</evidence>
<keyword evidence="1" id="KW-0472">Membrane</keyword>
<reference evidence="2 3" key="1">
    <citation type="submission" date="2020-08" db="EMBL/GenBank/DDBJ databases">
        <title>Genomic Encyclopedia of Type Strains, Phase IV (KMG-IV): sequencing the most valuable type-strain genomes for metagenomic binning, comparative biology and taxonomic classification.</title>
        <authorList>
            <person name="Goeker M."/>
        </authorList>
    </citation>
    <scope>NUCLEOTIDE SEQUENCE [LARGE SCALE GENOMIC DNA]</scope>
    <source>
        <strain evidence="2 3">DSM 10633</strain>
    </source>
</reference>
<dbReference type="AlphaFoldDB" id="A0A840PQF5"/>
<evidence type="ECO:0000256" key="1">
    <source>
        <dbReference type="SAM" id="Phobius"/>
    </source>
</evidence>
<dbReference type="EMBL" id="JACHGZ010000004">
    <property type="protein sequence ID" value="MBB5148253.1"/>
    <property type="molecule type" value="Genomic_DNA"/>
</dbReference>
<keyword evidence="2" id="KW-0378">Hydrolase</keyword>
<accession>A0A840PQF5</accession>
<keyword evidence="1" id="KW-0812">Transmembrane</keyword>
<comment type="caution">
    <text evidence="2">The sequence shown here is derived from an EMBL/GenBank/DDBJ whole genome shotgun (WGS) entry which is preliminary data.</text>
</comment>
<dbReference type="GO" id="GO:0008233">
    <property type="term" value="F:peptidase activity"/>
    <property type="evidence" value="ECO:0007669"/>
    <property type="project" value="UniProtKB-KW"/>
</dbReference>
<dbReference type="GO" id="GO:0006508">
    <property type="term" value="P:proteolysis"/>
    <property type="evidence" value="ECO:0007669"/>
    <property type="project" value="UniProtKB-KW"/>
</dbReference>
<sequence>MQKKWMMYVIRLSWLISIAISFFGFVLVSQLYEVQPKGATGNLGFIGIIFLFPFIILSLITTFRYFLTVTSSAKRIEKFIGIAGGILLLGLFVYFSSVQSIEGDFSEFNNSKNLVFFNIYTFGLIHTISGILGAFYGVMKPKPIENIEESNVE</sequence>
<organism evidence="2 3">
    <name type="scientific">Ureibacillus thermosphaericus</name>
    <dbReference type="NCBI Taxonomy" id="51173"/>
    <lineage>
        <taxon>Bacteria</taxon>
        <taxon>Bacillati</taxon>
        <taxon>Bacillota</taxon>
        <taxon>Bacilli</taxon>
        <taxon>Bacillales</taxon>
        <taxon>Caryophanaceae</taxon>
        <taxon>Ureibacillus</taxon>
    </lineage>
</organism>
<evidence type="ECO:0000313" key="3">
    <source>
        <dbReference type="Proteomes" id="UP000557217"/>
    </source>
</evidence>
<feature type="transmembrane region" description="Helical" evidence="1">
    <location>
        <begin position="12"/>
        <end position="32"/>
    </location>
</feature>
<dbReference type="RefSeq" id="WP_126434509.1">
    <property type="nucleotide sequence ID" value="NZ_AP018335.1"/>
</dbReference>
<feature type="transmembrane region" description="Helical" evidence="1">
    <location>
        <begin position="79"/>
        <end position="97"/>
    </location>
</feature>
<feature type="transmembrane region" description="Helical" evidence="1">
    <location>
        <begin position="117"/>
        <end position="138"/>
    </location>
</feature>
<protein>
    <submittedName>
        <fullName evidence="2">Membrane protease YdiL (CAAX protease family)</fullName>
    </submittedName>
</protein>
<keyword evidence="3" id="KW-1185">Reference proteome</keyword>
<feature type="transmembrane region" description="Helical" evidence="1">
    <location>
        <begin position="44"/>
        <end position="67"/>
    </location>
</feature>
<gene>
    <name evidence="2" type="ORF">HNR36_000638</name>
</gene>
<proteinExistence type="predicted"/>